<dbReference type="PANTHER" id="PTHR12461:SF105">
    <property type="entry name" value="HYPOXIA-INDUCIBLE FACTOR 1-ALPHA INHIBITOR"/>
    <property type="match status" value="1"/>
</dbReference>
<name>A0A5C2SQC4_9APHY</name>
<accession>A0A5C2SQC4</accession>
<dbReference type="PROSITE" id="PS51184">
    <property type="entry name" value="JMJC"/>
    <property type="match status" value="1"/>
</dbReference>
<dbReference type="InterPro" id="IPR003347">
    <property type="entry name" value="JmjC_dom"/>
</dbReference>
<dbReference type="OrthoDB" id="424465at2759"/>
<dbReference type="PANTHER" id="PTHR12461">
    <property type="entry name" value="HYPOXIA-INDUCIBLE FACTOR 1 ALPHA INHIBITOR-RELATED"/>
    <property type="match status" value="1"/>
</dbReference>
<dbReference type="Gene3D" id="2.60.120.650">
    <property type="entry name" value="Cupin"/>
    <property type="match status" value="1"/>
</dbReference>
<reference evidence="2" key="1">
    <citation type="journal article" date="2018" name="Genome Biol. Evol.">
        <title>Genomics and development of Lentinus tigrinus, a white-rot wood-decaying mushroom with dimorphic fruiting bodies.</title>
        <authorList>
            <person name="Wu B."/>
            <person name="Xu Z."/>
            <person name="Knudson A."/>
            <person name="Carlson A."/>
            <person name="Chen N."/>
            <person name="Kovaka S."/>
            <person name="LaButti K."/>
            <person name="Lipzen A."/>
            <person name="Pennachio C."/>
            <person name="Riley R."/>
            <person name="Schakwitz W."/>
            <person name="Umezawa K."/>
            <person name="Ohm R.A."/>
            <person name="Grigoriev I.V."/>
            <person name="Nagy L.G."/>
            <person name="Gibbons J."/>
            <person name="Hibbett D."/>
        </authorList>
    </citation>
    <scope>NUCLEOTIDE SEQUENCE [LARGE SCALE GENOMIC DNA]</scope>
    <source>
        <strain evidence="2">ALCF2SS1-6</strain>
    </source>
</reference>
<organism evidence="2 3">
    <name type="scientific">Lentinus tigrinus ALCF2SS1-6</name>
    <dbReference type="NCBI Taxonomy" id="1328759"/>
    <lineage>
        <taxon>Eukaryota</taxon>
        <taxon>Fungi</taxon>
        <taxon>Dikarya</taxon>
        <taxon>Basidiomycota</taxon>
        <taxon>Agaricomycotina</taxon>
        <taxon>Agaricomycetes</taxon>
        <taxon>Polyporales</taxon>
        <taxon>Polyporaceae</taxon>
        <taxon>Lentinus</taxon>
    </lineage>
</organism>
<evidence type="ECO:0000313" key="3">
    <source>
        <dbReference type="Proteomes" id="UP000313359"/>
    </source>
</evidence>
<dbReference type="InterPro" id="IPR041667">
    <property type="entry name" value="Cupin_8"/>
</dbReference>
<keyword evidence="3" id="KW-1185">Reference proteome</keyword>
<dbReference type="AlphaFoldDB" id="A0A5C2SQC4"/>
<proteinExistence type="predicted"/>
<gene>
    <name evidence="2" type="ORF">L227DRAFT_570858</name>
</gene>
<dbReference type="EMBL" id="ML122252">
    <property type="protein sequence ID" value="RPD65538.1"/>
    <property type="molecule type" value="Genomic_DNA"/>
</dbReference>
<evidence type="ECO:0000313" key="2">
    <source>
        <dbReference type="EMBL" id="RPD65538.1"/>
    </source>
</evidence>
<evidence type="ECO:0000259" key="1">
    <source>
        <dbReference type="PROSITE" id="PS51184"/>
    </source>
</evidence>
<dbReference type="STRING" id="1328759.A0A5C2SQC4"/>
<feature type="domain" description="JmjC" evidence="1">
    <location>
        <begin position="1"/>
        <end position="156"/>
    </location>
</feature>
<protein>
    <recommendedName>
        <fullName evidence="1">JmjC domain-containing protein</fullName>
    </recommendedName>
</protein>
<dbReference type="SUPFAM" id="SSF51197">
    <property type="entry name" value="Clavaminate synthase-like"/>
    <property type="match status" value="1"/>
</dbReference>
<sequence>MSPLHYDPYENLYTLHTSSDASVHGKHWLLLPPSLRLSPQLDRYMQPNMSALDFRLRRRRSGHRSEELEGSFDILVNRASVPGDAAQRVLDAETALSCVMREGDMLFVPRRWWHRVENVVLQDGGNFTPEGNSGQAAGWTVGVGWWFLPRSLQHKS</sequence>
<dbReference type="Proteomes" id="UP000313359">
    <property type="component" value="Unassembled WGS sequence"/>
</dbReference>
<dbReference type="Pfam" id="PF13621">
    <property type="entry name" value="Cupin_8"/>
    <property type="match status" value="1"/>
</dbReference>